<dbReference type="AlphaFoldDB" id="A0A4Q9FQ68"/>
<sequence>MVKQITSVLLLSFSMTITVMSQSKIMLHFKGGCHEIKDLQYVLYNLNDYEYSSENIHFYEKQDTIITLKSGLYHIDISILDSKNEELVKSFSIKKEFKENEVYKDTITIPDIIRKMTRVLHYPKDLGFFKCDTICNGEIIEYHKNGNIKSKGIYINGRPSKNIFLFNEEGILTEIKIYDKNGYYKKSKYDNLEKYLVD</sequence>
<dbReference type="SUPFAM" id="SSF82185">
    <property type="entry name" value="Histone H3 K4-specific methyltransferase SET7/9 N-terminal domain"/>
    <property type="match status" value="1"/>
</dbReference>
<evidence type="ECO:0000313" key="1">
    <source>
        <dbReference type="EMBL" id="TBN17581.1"/>
    </source>
</evidence>
<comment type="caution">
    <text evidence="1">The sequence shown here is derived from an EMBL/GenBank/DDBJ whole genome shotgun (WGS) entry which is preliminary data.</text>
</comment>
<dbReference type="EMBL" id="SIRS01000002">
    <property type="protein sequence ID" value="TBN17581.1"/>
    <property type="molecule type" value="Genomic_DNA"/>
</dbReference>
<dbReference type="Gene3D" id="3.90.930.1">
    <property type="match status" value="1"/>
</dbReference>
<accession>A0A4Q9FQ68</accession>
<organism evidence="1 2">
    <name type="scientific">Hyunsoonleella pacifica</name>
    <dbReference type="NCBI Taxonomy" id="1080224"/>
    <lineage>
        <taxon>Bacteria</taxon>
        <taxon>Pseudomonadati</taxon>
        <taxon>Bacteroidota</taxon>
        <taxon>Flavobacteriia</taxon>
        <taxon>Flavobacteriales</taxon>
        <taxon>Flavobacteriaceae</taxon>
    </lineage>
</organism>
<keyword evidence="2" id="KW-1185">Reference proteome</keyword>
<reference evidence="1 2" key="1">
    <citation type="journal article" date="2015" name="Int. J. Syst. Evol. Microbiol.">
        <title>Hyunsoonleella pacifica sp. nov., isolated from seawater of South Pacific Gyre.</title>
        <authorList>
            <person name="Gao X."/>
            <person name="Zhang Z."/>
            <person name="Dai X."/>
            <person name="Zhang X.H."/>
        </authorList>
    </citation>
    <scope>NUCLEOTIDE SEQUENCE [LARGE SCALE GENOMIC DNA]</scope>
    <source>
        <strain evidence="1 2">SW033</strain>
    </source>
</reference>
<dbReference type="OrthoDB" id="649093at2"/>
<name>A0A4Q9FQ68_9FLAO</name>
<protein>
    <submittedName>
        <fullName evidence="1">Uncharacterized protein</fullName>
    </submittedName>
</protein>
<dbReference type="Proteomes" id="UP000292372">
    <property type="component" value="Unassembled WGS sequence"/>
</dbReference>
<evidence type="ECO:0000313" key="2">
    <source>
        <dbReference type="Proteomes" id="UP000292372"/>
    </source>
</evidence>
<gene>
    <name evidence="1" type="ORF">EYD46_04505</name>
</gene>
<dbReference type="RefSeq" id="WP_130935872.1">
    <property type="nucleotide sequence ID" value="NZ_BMEE01000001.1"/>
</dbReference>
<proteinExistence type="predicted"/>